<organism evidence="10 11">
    <name type="scientific">Limulus polyphemus</name>
    <name type="common">Atlantic horseshoe crab</name>
    <dbReference type="NCBI Taxonomy" id="6850"/>
    <lineage>
        <taxon>Eukaryota</taxon>
        <taxon>Metazoa</taxon>
        <taxon>Ecdysozoa</taxon>
        <taxon>Arthropoda</taxon>
        <taxon>Chelicerata</taxon>
        <taxon>Merostomata</taxon>
        <taxon>Xiphosura</taxon>
        <taxon>Limulidae</taxon>
        <taxon>Limulus</taxon>
    </lineage>
</organism>
<evidence type="ECO:0000256" key="7">
    <source>
        <dbReference type="ARBA" id="ARBA00023136"/>
    </source>
</evidence>
<evidence type="ECO:0000313" key="10">
    <source>
        <dbReference type="Proteomes" id="UP000694941"/>
    </source>
</evidence>
<dbReference type="InterPro" id="IPR008677">
    <property type="entry name" value="MRVI1"/>
</dbReference>
<feature type="region of interest" description="Disordered" evidence="9">
    <location>
        <begin position="24"/>
        <end position="119"/>
    </location>
</feature>
<evidence type="ECO:0000256" key="4">
    <source>
        <dbReference type="ARBA" id="ARBA00022692"/>
    </source>
</evidence>
<keyword evidence="4" id="KW-0812">Transmembrane</keyword>
<evidence type="ECO:0000256" key="9">
    <source>
        <dbReference type="SAM" id="MobiDB-lite"/>
    </source>
</evidence>
<name>A0ABM1TCQ1_LIMPO</name>
<dbReference type="PANTHER" id="PTHR15352">
    <property type="entry name" value="LYMPHOID-RESTRICTED MEMBRANE PROTEIN, JAW1"/>
    <property type="match status" value="1"/>
</dbReference>
<comment type="subcellular location">
    <subcellularLocation>
        <location evidence="2">Cytoplasm</location>
    </subcellularLocation>
    <subcellularLocation>
        <location evidence="1">Membrane</location>
        <topology evidence="1">Single-pass membrane protein</topology>
    </subcellularLocation>
</comment>
<keyword evidence="10" id="KW-1185">Reference proteome</keyword>
<feature type="compositionally biased region" description="Polar residues" evidence="9">
    <location>
        <begin position="100"/>
        <end position="110"/>
    </location>
</feature>
<dbReference type="Pfam" id="PF05781">
    <property type="entry name" value="MRVI1"/>
    <property type="match status" value="1"/>
</dbReference>
<keyword evidence="6 8" id="KW-0175">Coiled coil</keyword>
<evidence type="ECO:0000256" key="3">
    <source>
        <dbReference type="ARBA" id="ARBA00022490"/>
    </source>
</evidence>
<gene>
    <name evidence="11" type="primary">LOC111088282</name>
</gene>
<accession>A0ABM1TCQ1</accession>
<evidence type="ECO:0000256" key="5">
    <source>
        <dbReference type="ARBA" id="ARBA00022989"/>
    </source>
</evidence>
<keyword evidence="3" id="KW-0963">Cytoplasm</keyword>
<feature type="compositionally biased region" description="Basic and acidic residues" evidence="9">
    <location>
        <begin position="291"/>
        <end position="301"/>
    </location>
</feature>
<keyword evidence="5" id="KW-1133">Transmembrane helix</keyword>
<sequence>MQNGEEIPRSETDKFNSGVLCRIYDDEEDDHETNHGTDISTARRRKKNNLNGTGSCLRDQEKQDRVLATRVSEKWKKREGVSKSKNLMPDLMETSETESAKGSASGSMESETADLPGTDVIIPPPGGTDPSFPSNSDGFLRRLGLHKDSLISNDSLTEQEIECKFGSLALAFKTDKLTLSKRLDLQQRQRDTAEKNVESEIKALKESLNTLNHQSISQQVRELITKIQQQVDVLQQSTSRVSSRAEVYGAVQQEEKMSRAFDVMVMYVENVKRLYEKEHNELEEVRRLMTENRTTGEESKVQRPIRSSTVAGVPKPV</sequence>
<evidence type="ECO:0000256" key="8">
    <source>
        <dbReference type="SAM" id="Coils"/>
    </source>
</evidence>
<reference evidence="11" key="1">
    <citation type="submission" date="2025-08" db="UniProtKB">
        <authorList>
            <consortium name="RefSeq"/>
        </authorList>
    </citation>
    <scope>IDENTIFICATION</scope>
    <source>
        <tissue evidence="11">Muscle</tissue>
    </source>
</reference>
<protein>
    <submittedName>
        <fullName evidence="11">Protein MRVI1-like</fullName>
    </submittedName>
</protein>
<dbReference type="PANTHER" id="PTHR15352:SF1">
    <property type="entry name" value="KASH5-LIKE COILED-COIL DOMAIN-CONTAINING PROTEIN"/>
    <property type="match status" value="1"/>
</dbReference>
<evidence type="ECO:0000256" key="2">
    <source>
        <dbReference type="ARBA" id="ARBA00004496"/>
    </source>
</evidence>
<evidence type="ECO:0000256" key="6">
    <source>
        <dbReference type="ARBA" id="ARBA00023054"/>
    </source>
</evidence>
<dbReference type="RefSeq" id="XP_022253657.1">
    <property type="nucleotide sequence ID" value="XM_022397949.1"/>
</dbReference>
<dbReference type="GeneID" id="111088282"/>
<evidence type="ECO:0000256" key="1">
    <source>
        <dbReference type="ARBA" id="ARBA00004167"/>
    </source>
</evidence>
<proteinExistence type="predicted"/>
<keyword evidence="7" id="KW-0472">Membrane</keyword>
<dbReference type="Proteomes" id="UP000694941">
    <property type="component" value="Unplaced"/>
</dbReference>
<evidence type="ECO:0000313" key="11">
    <source>
        <dbReference type="RefSeq" id="XP_022253657.1"/>
    </source>
</evidence>
<feature type="region of interest" description="Disordered" evidence="9">
    <location>
        <begin position="291"/>
        <end position="317"/>
    </location>
</feature>
<feature type="coiled-coil region" evidence="8">
    <location>
        <begin position="183"/>
        <end position="214"/>
    </location>
</feature>
<feature type="compositionally biased region" description="Basic and acidic residues" evidence="9">
    <location>
        <begin position="58"/>
        <end position="82"/>
    </location>
</feature>